<feature type="transmembrane region" description="Helical" evidence="6">
    <location>
        <begin position="111"/>
        <end position="131"/>
    </location>
</feature>
<dbReference type="GO" id="GO:0022857">
    <property type="term" value="F:transmembrane transporter activity"/>
    <property type="evidence" value="ECO:0007669"/>
    <property type="project" value="InterPro"/>
</dbReference>
<feature type="transmembrane region" description="Helical" evidence="6">
    <location>
        <begin position="50"/>
        <end position="71"/>
    </location>
</feature>
<feature type="transmembrane region" description="Helical" evidence="6">
    <location>
        <begin position="255"/>
        <end position="278"/>
    </location>
</feature>
<accession>A0A6P8CGC1</accession>
<feature type="domain" description="EamA" evidence="8">
    <location>
        <begin position="193"/>
        <end position="329"/>
    </location>
</feature>
<feature type="transmembrane region" description="Helical" evidence="6">
    <location>
        <begin position="285"/>
        <end position="306"/>
    </location>
</feature>
<feature type="transmembrane region" description="Helical" evidence="6">
    <location>
        <begin position="151"/>
        <end position="170"/>
    </location>
</feature>
<reference evidence="10" key="2">
    <citation type="submission" date="2025-08" db="UniProtKB">
        <authorList>
            <consortium name="RefSeq"/>
        </authorList>
    </citation>
    <scope>IDENTIFICATION</scope>
    <source>
        <tissue evidence="10">Leaf</tissue>
    </source>
</reference>
<evidence type="ECO:0000259" key="8">
    <source>
        <dbReference type="Pfam" id="PF00892"/>
    </source>
</evidence>
<gene>
    <name evidence="10" type="primary">LOC116194994</name>
</gene>
<comment type="subcellular location">
    <subcellularLocation>
        <location evidence="1 6">Membrane</location>
        <topology evidence="1 6">Multi-pass membrane protein</topology>
    </subcellularLocation>
</comment>
<keyword evidence="3 6" id="KW-0812">Transmembrane</keyword>
<evidence type="ECO:0000313" key="10">
    <source>
        <dbReference type="RefSeq" id="XP_031379798.1"/>
    </source>
</evidence>
<sequence>MASVAEGRGRRYYCYREVFPFATMVAMESINVGLFTLFKAATEHGMSYHAFLVYIYSIGALILLPAPFISYRSTVLPRLSLKIMAKIGLLGLIGSTSQMIGYTGIAYSSPTLASAISTLLPAFTFILAILFRMEKVSIRSRSSQAKIIGTIVSMSGALMITLYQGPAIIFRPKPSLSLKHSLHSLQSSNWTIGGVLLFAEYFLVTLWYTFQSHIMKEYPSQYTVIFYYDVVVSCITSIVGIYSEPNPNAWRVRGVGLASVIFSGLFNSCINNCAYSWLLGWKGPFYVAMFKPISIAIAVAMGVVFLGDPLHLGSLIGATIISIGFYTVMWGKVKEENEMVEENGASSTGSGPDHKVPLLQNSGSHKV</sequence>
<dbReference type="GO" id="GO:0016020">
    <property type="term" value="C:membrane"/>
    <property type="evidence" value="ECO:0007669"/>
    <property type="project" value="UniProtKB-SubCell"/>
</dbReference>
<evidence type="ECO:0000256" key="7">
    <source>
        <dbReference type="SAM" id="MobiDB-lite"/>
    </source>
</evidence>
<feature type="domain" description="EamA" evidence="8">
    <location>
        <begin position="35"/>
        <end position="161"/>
    </location>
</feature>
<dbReference type="AlphaFoldDB" id="A0A6P8CGC1"/>
<evidence type="ECO:0000256" key="2">
    <source>
        <dbReference type="ARBA" id="ARBA00007635"/>
    </source>
</evidence>
<feature type="transmembrane region" description="Helical" evidence="6">
    <location>
        <begin position="222"/>
        <end position="243"/>
    </location>
</feature>
<feature type="transmembrane region" description="Helical" evidence="6">
    <location>
        <begin position="18"/>
        <end position="38"/>
    </location>
</feature>
<comment type="similarity">
    <text evidence="2 6">Belongs to the drug/metabolite transporter (DMT) superfamily. Plant drug/metabolite exporter (P-DME) (TC 2.A.7.4) family.</text>
</comment>
<feature type="transmembrane region" description="Helical" evidence="6">
    <location>
        <begin position="190"/>
        <end position="210"/>
    </location>
</feature>
<evidence type="ECO:0000256" key="4">
    <source>
        <dbReference type="ARBA" id="ARBA00022989"/>
    </source>
</evidence>
<evidence type="ECO:0000256" key="1">
    <source>
        <dbReference type="ARBA" id="ARBA00004141"/>
    </source>
</evidence>
<keyword evidence="5 6" id="KW-0472">Membrane</keyword>
<name>A0A6P8CGC1_PUNGR</name>
<dbReference type="Pfam" id="PF00892">
    <property type="entry name" value="EamA"/>
    <property type="match status" value="2"/>
</dbReference>
<dbReference type="PANTHER" id="PTHR31218">
    <property type="entry name" value="WAT1-RELATED PROTEIN"/>
    <property type="match status" value="1"/>
</dbReference>
<feature type="transmembrane region" description="Helical" evidence="6">
    <location>
        <begin position="83"/>
        <end position="105"/>
    </location>
</feature>
<feature type="region of interest" description="Disordered" evidence="7">
    <location>
        <begin position="340"/>
        <end position="367"/>
    </location>
</feature>
<reference evidence="9" key="1">
    <citation type="journal article" date="2020" name="Plant Biotechnol. J.">
        <title>The pomegranate (Punica granatum L.) draft genome dissects genetic divergence between soft- and hard-seeded cultivars.</title>
        <authorList>
            <person name="Luo X."/>
            <person name="Li H."/>
            <person name="Wu Z."/>
            <person name="Yao W."/>
            <person name="Zhao P."/>
            <person name="Cao D."/>
            <person name="Yu H."/>
            <person name="Li K."/>
            <person name="Poudel K."/>
            <person name="Zhao D."/>
            <person name="Zhang F."/>
            <person name="Xia X."/>
            <person name="Chen L."/>
            <person name="Wang Q."/>
            <person name="Jing D."/>
            <person name="Cao S."/>
        </authorList>
    </citation>
    <scope>NUCLEOTIDE SEQUENCE [LARGE SCALE GENOMIC DNA]</scope>
    <source>
        <strain evidence="9">cv. Tunisia</strain>
    </source>
</reference>
<evidence type="ECO:0000256" key="3">
    <source>
        <dbReference type="ARBA" id="ARBA00022692"/>
    </source>
</evidence>
<protein>
    <recommendedName>
        <fullName evidence="6">WAT1-related protein</fullName>
    </recommendedName>
</protein>
<proteinExistence type="inferred from homology"/>
<dbReference type="Proteomes" id="UP000515151">
    <property type="component" value="Chromosome 2"/>
</dbReference>
<dbReference type="InterPro" id="IPR000620">
    <property type="entry name" value="EamA_dom"/>
</dbReference>
<keyword evidence="9" id="KW-1185">Reference proteome</keyword>
<evidence type="ECO:0000256" key="6">
    <source>
        <dbReference type="RuleBase" id="RU363077"/>
    </source>
</evidence>
<dbReference type="InterPro" id="IPR037185">
    <property type="entry name" value="EmrE-like"/>
</dbReference>
<feature type="transmembrane region" description="Helical" evidence="6">
    <location>
        <begin position="312"/>
        <end position="331"/>
    </location>
</feature>
<dbReference type="SUPFAM" id="SSF103481">
    <property type="entry name" value="Multidrug resistance efflux transporter EmrE"/>
    <property type="match status" value="2"/>
</dbReference>
<keyword evidence="4 6" id="KW-1133">Transmembrane helix</keyword>
<organism evidence="9 10">
    <name type="scientific">Punica granatum</name>
    <name type="common">Pomegranate</name>
    <dbReference type="NCBI Taxonomy" id="22663"/>
    <lineage>
        <taxon>Eukaryota</taxon>
        <taxon>Viridiplantae</taxon>
        <taxon>Streptophyta</taxon>
        <taxon>Embryophyta</taxon>
        <taxon>Tracheophyta</taxon>
        <taxon>Spermatophyta</taxon>
        <taxon>Magnoliopsida</taxon>
        <taxon>eudicotyledons</taxon>
        <taxon>Gunneridae</taxon>
        <taxon>Pentapetalae</taxon>
        <taxon>rosids</taxon>
        <taxon>malvids</taxon>
        <taxon>Myrtales</taxon>
        <taxon>Lythraceae</taxon>
        <taxon>Punica</taxon>
    </lineage>
</organism>
<dbReference type="GeneID" id="116194994"/>
<evidence type="ECO:0000256" key="5">
    <source>
        <dbReference type="ARBA" id="ARBA00023136"/>
    </source>
</evidence>
<evidence type="ECO:0000313" key="9">
    <source>
        <dbReference type="Proteomes" id="UP000515151"/>
    </source>
</evidence>
<dbReference type="RefSeq" id="XP_031379798.1">
    <property type="nucleotide sequence ID" value="XM_031523938.1"/>
</dbReference>
<dbReference type="InterPro" id="IPR030184">
    <property type="entry name" value="WAT1-related"/>
</dbReference>
<dbReference type="OrthoDB" id="1728340at2759"/>